<name>A0ABU0RHT8_9ACTN</name>
<evidence type="ECO:0000256" key="4">
    <source>
        <dbReference type="ARBA" id="ARBA00022840"/>
    </source>
</evidence>
<evidence type="ECO:0000313" key="9">
    <source>
        <dbReference type="Proteomes" id="UP001223072"/>
    </source>
</evidence>
<dbReference type="InterPro" id="IPR017441">
    <property type="entry name" value="Protein_kinase_ATP_BS"/>
</dbReference>
<dbReference type="PROSITE" id="PS50011">
    <property type="entry name" value="PROTEIN_KINASE_DOM"/>
    <property type="match status" value="1"/>
</dbReference>
<keyword evidence="9" id="KW-1185">Reference proteome</keyword>
<dbReference type="PROSITE" id="PS00107">
    <property type="entry name" value="PROTEIN_KINASE_ATP"/>
    <property type="match status" value="1"/>
</dbReference>
<evidence type="ECO:0000313" key="8">
    <source>
        <dbReference type="EMBL" id="MDQ0931293.1"/>
    </source>
</evidence>
<reference evidence="8 9" key="1">
    <citation type="submission" date="2023-07" db="EMBL/GenBank/DDBJ databases">
        <title>Comparative genomics of wheat-associated soil bacteria to identify genetic determinants of phenazine resistance.</title>
        <authorList>
            <person name="Mouncey N."/>
        </authorList>
    </citation>
    <scope>NUCLEOTIDE SEQUENCE [LARGE SCALE GENOMIC DNA]</scope>
    <source>
        <strain evidence="8 9">W2I16</strain>
    </source>
</reference>
<proteinExistence type="predicted"/>
<dbReference type="CDD" id="cd14014">
    <property type="entry name" value="STKc_PknB_like"/>
    <property type="match status" value="1"/>
</dbReference>
<dbReference type="InterPro" id="IPR018391">
    <property type="entry name" value="PQQ_b-propeller_rpt"/>
</dbReference>
<dbReference type="Gene3D" id="1.10.510.10">
    <property type="entry name" value="Transferase(Phosphotransferase) domain 1"/>
    <property type="match status" value="1"/>
</dbReference>
<dbReference type="InterPro" id="IPR015943">
    <property type="entry name" value="WD40/YVTN_repeat-like_dom_sf"/>
</dbReference>
<comment type="caution">
    <text evidence="8">The sequence shown here is derived from an EMBL/GenBank/DDBJ whole genome shotgun (WGS) entry which is preliminary data.</text>
</comment>
<dbReference type="Pfam" id="PF13360">
    <property type="entry name" value="PQQ_2"/>
    <property type="match status" value="1"/>
</dbReference>
<dbReference type="SUPFAM" id="SSF50998">
    <property type="entry name" value="Quinoprotein alcohol dehydrogenase-like"/>
    <property type="match status" value="2"/>
</dbReference>
<accession>A0ABU0RHT8</accession>
<feature type="domain" description="Protein kinase" evidence="7">
    <location>
        <begin position="15"/>
        <end position="277"/>
    </location>
</feature>
<dbReference type="SMART" id="SM00564">
    <property type="entry name" value="PQQ"/>
    <property type="match status" value="4"/>
</dbReference>
<sequence length="789" mass="82920">MEPLRPTDPVRLGPYRPVARLGAGGMGEVFLAKDDRQQSVAVKVIRPELASGRAFRNRFRREVDAAQAVNGTYTASVLDADPDGPVPWLATTHILGPTLAEAVEAYGPLPPRSVLALGAGLAEALIAVHAAGLVHRDLKPSNVLLSAEGPRVIDFGIVRATDGYELTLSGVLLGSPRYMCPEHATGNPMGPAGDVFCLGSVLAYAATGQAPFDGSSAAGLLYQVVHGTPDLTGVNAPLDTIIGRCLEKSPDDRPSPDRVSAACAPGGADAVDWTGWLPEPVLASIGAQAAALMDLDLDLDIDRDLDLDAQANAVGREPAHAAMAAAPGAGNLRVDPRLAAVQRLVAERQSSPQRAVRPEPEEPRPAPAHGQPPAQPPAQSPERGAHRARRPSAPGLSRRGVLTVAALALGAGATALLHGSKDAPAGAATPTGPAPKPLWTYRSEPLLQAPAVFHNETALMKTQSGTLFCLGLTDGARPRWTYQGISQSPTPPLVVSDVVVALGTGATVLGVDAVTGAERYSLDFGPDFRFDTLLGGAVGTVTIVGLRFDRQNRPDGSRGPATSTNVVLGTNLKARLAQVIPISREDIGLDLKPFIDADRFVYLDGLHRLTARGGDARGSILWTRPMASTAETRSAPVVLDNTVFAADSELVAVDLVSGAPRWRVRQEKGGFASVAAADGTVYCTTSNPHGVEAFDATDGSRRWFCETPRLDLDNVLVAGADAVFVTAEANKDGFYAIDARRGELLWNFTDGRDTGINDWQLSCDTAAGTDDPLIAQHFDRVYALPMPRN</sequence>
<feature type="binding site" evidence="5">
    <location>
        <position position="43"/>
    </location>
    <ligand>
        <name>ATP</name>
        <dbReference type="ChEBI" id="CHEBI:30616"/>
    </ligand>
</feature>
<dbReference type="EMBL" id="JAUSZS010000002">
    <property type="protein sequence ID" value="MDQ0931293.1"/>
    <property type="molecule type" value="Genomic_DNA"/>
</dbReference>
<dbReference type="InterPro" id="IPR011009">
    <property type="entry name" value="Kinase-like_dom_sf"/>
</dbReference>
<keyword evidence="1" id="KW-0808">Transferase</keyword>
<evidence type="ECO:0000256" key="3">
    <source>
        <dbReference type="ARBA" id="ARBA00022777"/>
    </source>
</evidence>
<feature type="region of interest" description="Disordered" evidence="6">
    <location>
        <begin position="346"/>
        <end position="397"/>
    </location>
</feature>
<dbReference type="InterPro" id="IPR008271">
    <property type="entry name" value="Ser/Thr_kinase_AS"/>
</dbReference>
<dbReference type="PANTHER" id="PTHR43289">
    <property type="entry name" value="MITOGEN-ACTIVATED PROTEIN KINASE KINASE KINASE 20-RELATED"/>
    <property type="match status" value="1"/>
</dbReference>
<dbReference type="PROSITE" id="PS00108">
    <property type="entry name" value="PROTEIN_KINASE_ST"/>
    <property type="match status" value="1"/>
</dbReference>
<dbReference type="Proteomes" id="UP001223072">
    <property type="component" value="Unassembled WGS sequence"/>
</dbReference>
<dbReference type="SUPFAM" id="SSF56112">
    <property type="entry name" value="Protein kinase-like (PK-like)"/>
    <property type="match status" value="1"/>
</dbReference>
<dbReference type="PANTHER" id="PTHR43289:SF34">
    <property type="entry name" value="SERINE_THREONINE-PROTEIN KINASE YBDM-RELATED"/>
    <property type="match status" value="1"/>
</dbReference>
<evidence type="ECO:0000256" key="6">
    <source>
        <dbReference type="SAM" id="MobiDB-lite"/>
    </source>
</evidence>
<keyword evidence="3" id="KW-0418">Kinase</keyword>
<keyword evidence="2 5" id="KW-0547">Nucleotide-binding</keyword>
<dbReference type="InterPro" id="IPR011047">
    <property type="entry name" value="Quinoprotein_ADH-like_sf"/>
</dbReference>
<organism evidence="8 9">
    <name type="scientific">Streptomyces turgidiscabies</name>
    <dbReference type="NCBI Taxonomy" id="85558"/>
    <lineage>
        <taxon>Bacteria</taxon>
        <taxon>Bacillati</taxon>
        <taxon>Actinomycetota</taxon>
        <taxon>Actinomycetes</taxon>
        <taxon>Kitasatosporales</taxon>
        <taxon>Streptomycetaceae</taxon>
        <taxon>Streptomyces</taxon>
    </lineage>
</organism>
<dbReference type="Pfam" id="PF00069">
    <property type="entry name" value="Pkinase"/>
    <property type="match status" value="1"/>
</dbReference>
<keyword evidence="4 5" id="KW-0067">ATP-binding</keyword>
<protein>
    <submittedName>
        <fullName evidence="8">Outer membrane protein assembly factor BamB</fullName>
    </submittedName>
</protein>
<evidence type="ECO:0000256" key="2">
    <source>
        <dbReference type="ARBA" id="ARBA00022741"/>
    </source>
</evidence>
<dbReference type="InterPro" id="IPR002372">
    <property type="entry name" value="PQQ_rpt_dom"/>
</dbReference>
<evidence type="ECO:0000256" key="1">
    <source>
        <dbReference type="ARBA" id="ARBA00022679"/>
    </source>
</evidence>
<dbReference type="InterPro" id="IPR000719">
    <property type="entry name" value="Prot_kinase_dom"/>
</dbReference>
<dbReference type="Gene3D" id="3.30.200.20">
    <property type="entry name" value="Phosphorylase Kinase, domain 1"/>
    <property type="match status" value="1"/>
</dbReference>
<evidence type="ECO:0000256" key="5">
    <source>
        <dbReference type="PROSITE-ProRule" id="PRU10141"/>
    </source>
</evidence>
<dbReference type="Gene3D" id="2.130.10.10">
    <property type="entry name" value="YVTN repeat-like/Quinoprotein amine dehydrogenase"/>
    <property type="match status" value="2"/>
</dbReference>
<gene>
    <name evidence="8" type="ORF">QFZ49_001200</name>
</gene>
<dbReference type="SMART" id="SM00220">
    <property type="entry name" value="S_TKc"/>
    <property type="match status" value="1"/>
</dbReference>
<evidence type="ECO:0000259" key="7">
    <source>
        <dbReference type="PROSITE" id="PS50011"/>
    </source>
</evidence>